<dbReference type="AlphaFoldDB" id="A0AAV4JTJ6"/>
<gene>
    <name evidence="2" type="ORF">ElyMa_006988700</name>
</gene>
<comment type="caution">
    <text evidence="2">The sequence shown here is derived from an EMBL/GenBank/DDBJ whole genome shotgun (WGS) entry which is preliminary data.</text>
</comment>
<evidence type="ECO:0000313" key="3">
    <source>
        <dbReference type="Proteomes" id="UP000762676"/>
    </source>
</evidence>
<reference evidence="2 3" key="1">
    <citation type="journal article" date="2021" name="Elife">
        <title>Chloroplast acquisition without the gene transfer in kleptoplastic sea slugs, Plakobranchus ocellatus.</title>
        <authorList>
            <person name="Maeda T."/>
            <person name="Takahashi S."/>
            <person name="Yoshida T."/>
            <person name="Shimamura S."/>
            <person name="Takaki Y."/>
            <person name="Nagai Y."/>
            <person name="Toyoda A."/>
            <person name="Suzuki Y."/>
            <person name="Arimoto A."/>
            <person name="Ishii H."/>
            <person name="Satoh N."/>
            <person name="Nishiyama T."/>
            <person name="Hasebe M."/>
            <person name="Maruyama T."/>
            <person name="Minagawa J."/>
            <person name="Obokata J."/>
            <person name="Shigenobu S."/>
        </authorList>
    </citation>
    <scope>NUCLEOTIDE SEQUENCE [LARGE SCALE GENOMIC DNA]</scope>
</reference>
<proteinExistence type="predicted"/>
<keyword evidence="3" id="KW-1185">Reference proteome</keyword>
<sequence length="262" mass="28668">MQQRNDGRTFALHTAGAGPLKNTPQAVRHIKKQPFYLAAQMSFLEPYLAHGPMVGSYGTSAIELICAEEPTQPLMADSPEMLPHPPTPMSPFPPPSEENLSLEHPPQREPAPALALSHSHSQPLPALTPSHSQPLPAPTPSHSQPLPALTPSHSQPAPSLHPSKPAPRAPFNLAPAKKKFASDEIGNGWEEIAAQYLERKLKQPAEDESGEMLALRGTLPNRRSSIREGNDFFSKTHALLYSLLDEQEEEEIAQIQTRETNV</sequence>
<feature type="region of interest" description="Disordered" evidence="1">
    <location>
        <begin position="74"/>
        <end position="171"/>
    </location>
</feature>
<name>A0AAV4JTJ6_9GAST</name>
<evidence type="ECO:0000313" key="2">
    <source>
        <dbReference type="EMBL" id="GFS23901.1"/>
    </source>
</evidence>
<accession>A0AAV4JTJ6</accession>
<evidence type="ECO:0000256" key="1">
    <source>
        <dbReference type="SAM" id="MobiDB-lite"/>
    </source>
</evidence>
<dbReference type="Proteomes" id="UP000762676">
    <property type="component" value="Unassembled WGS sequence"/>
</dbReference>
<protein>
    <submittedName>
        <fullName evidence="2">Uncharacterized protein</fullName>
    </submittedName>
</protein>
<organism evidence="2 3">
    <name type="scientific">Elysia marginata</name>
    <dbReference type="NCBI Taxonomy" id="1093978"/>
    <lineage>
        <taxon>Eukaryota</taxon>
        <taxon>Metazoa</taxon>
        <taxon>Spiralia</taxon>
        <taxon>Lophotrochozoa</taxon>
        <taxon>Mollusca</taxon>
        <taxon>Gastropoda</taxon>
        <taxon>Heterobranchia</taxon>
        <taxon>Euthyneura</taxon>
        <taxon>Panpulmonata</taxon>
        <taxon>Sacoglossa</taxon>
        <taxon>Placobranchoidea</taxon>
        <taxon>Plakobranchidae</taxon>
        <taxon>Elysia</taxon>
    </lineage>
</organism>
<dbReference type="EMBL" id="BMAT01013975">
    <property type="protein sequence ID" value="GFS23901.1"/>
    <property type="molecule type" value="Genomic_DNA"/>
</dbReference>
<feature type="compositionally biased region" description="Pro residues" evidence="1">
    <location>
        <begin position="82"/>
        <end position="96"/>
    </location>
</feature>